<evidence type="ECO:0000256" key="1">
    <source>
        <dbReference type="SAM" id="Phobius"/>
    </source>
</evidence>
<dbReference type="EMBL" id="JABCKI010000159">
    <property type="protein sequence ID" value="KAG5652124.1"/>
    <property type="molecule type" value="Genomic_DNA"/>
</dbReference>
<dbReference type="AlphaFoldDB" id="A0A9P7KJK5"/>
<name>A0A9P7KJK5_9AGAR</name>
<evidence type="ECO:0000313" key="2">
    <source>
        <dbReference type="EMBL" id="KAG5652124.1"/>
    </source>
</evidence>
<keyword evidence="3" id="KW-1185">Reference proteome</keyword>
<feature type="transmembrane region" description="Helical" evidence="1">
    <location>
        <begin position="208"/>
        <end position="227"/>
    </location>
</feature>
<dbReference type="Proteomes" id="UP000717328">
    <property type="component" value="Unassembled WGS sequence"/>
</dbReference>
<comment type="caution">
    <text evidence="2">The sequence shown here is derived from an EMBL/GenBank/DDBJ whole genome shotgun (WGS) entry which is preliminary data.</text>
</comment>
<reference evidence="2" key="1">
    <citation type="submission" date="2021-02" db="EMBL/GenBank/DDBJ databases">
        <authorList>
            <person name="Nieuwenhuis M."/>
            <person name="Van De Peppel L.J.J."/>
        </authorList>
    </citation>
    <scope>NUCLEOTIDE SEQUENCE</scope>
    <source>
        <strain evidence="2">D49</strain>
    </source>
</reference>
<proteinExistence type="predicted"/>
<dbReference type="OrthoDB" id="391988at2759"/>
<keyword evidence="1" id="KW-1133">Transmembrane helix</keyword>
<protein>
    <submittedName>
        <fullName evidence="2">Uncharacterized protein</fullName>
    </submittedName>
</protein>
<reference evidence="2" key="2">
    <citation type="submission" date="2021-10" db="EMBL/GenBank/DDBJ databases">
        <title>Phylogenomics reveals ancestral predisposition of the termite-cultivated fungus Termitomyces towards a domesticated lifestyle.</title>
        <authorList>
            <person name="Auxier B."/>
            <person name="Grum-Grzhimaylo A."/>
            <person name="Cardenas M.E."/>
            <person name="Lodge J.D."/>
            <person name="Laessoe T."/>
            <person name="Pedersen O."/>
            <person name="Smith M.E."/>
            <person name="Kuyper T.W."/>
            <person name="Franco-Molano E.A."/>
            <person name="Baroni T.J."/>
            <person name="Aanen D.K."/>
        </authorList>
    </citation>
    <scope>NUCLEOTIDE SEQUENCE</scope>
    <source>
        <strain evidence="2">D49</strain>
    </source>
</reference>
<keyword evidence="1" id="KW-0472">Membrane</keyword>
<gene>
    <name evidence="2" type="ORF">H0H81_006200</name>
</gene>
<evidence type="ECO:0000313" key="3">
    <source>
        <dbReference type="Proteomes" id="UP000717328"/>
    </source>
</evidence>
<organism evidence="2 3">
    <name type="scientific">Sphagnurus paluster</name>
    <dbReference type="NCBI Taxonomy" id="117069"/>
    <lineage>
        <taxon>Eukaryota</taxon>
        <taxon>Fungi</taxon>
        <taxon>Dikarya</taxon>
        <taxon>Basidiomycota</taxon>
        <taxon>Agaricomycotina</taxon>
        <taxon>Agaricomycetes</taxon>
        <taxon>Agaricomycetidae</taxon>
        <taxon>Agaricales</taxon>
        <taxon>Tricholomatineae</taxon>
        <taxon>Lyophyllaceae</taxon>
        <taxon>Sphagnurus</taxon>
    </lineage>
</organism>
<keyword evidence="1" id="KW-0812">Transmembrane</keyword>
<accession>A0A9P7KJK5</accession>
<sequence length="318" mass="36012">MLVAEATVREKCVKPFRNIVQEKDVPYVKVSVQEKYKKTVKELVELTQNLVVDYITEAGSVTGMAQRTSLDANIRTSIEHVILTFNLETNTNLTYHISIGSRKYWKSIATGLGFGGKTMQQICHALHTDIINVWNFYDPKNIKMLHKKTIPTLLRYSRGGASIIGTVTGLLSGPLLPIVLPVATADILAAWFIQIYNKSCDTLRRFMMHIIQLILVMEIIFWLRLALKLPDTYATSRRLAKLAYVIQERNTCNDALQRDIDEYTDKVNLVDPEATVNKIVELINKYSINNPGEINPKLLENLNTSLDEDRGLTLSTSK</sequence>